<dbReference type="GO" id="GO:0016763">
    <property type="term" value="F:pentosyltransferase activity"/>
    <property type="evidence" value="ECO:0007669"/>
    <property type="project" value="TreeGrafter"/>
</dbReference>
<evidence type="ECO:0000259" key="9">
    <source>
        <dbReference type="Pfam" id="PF13231"/>
    </source>
</evidence>
<dbReference type="GO" id="GO:0009103">
    <property type="term" value="P:lipopolysaccharide biosynthetic process"/>
    <property type="evidence" value="ECO:0007669"/>
    <property type="project" value="UniProtKB-ARBA"/>
</dbReference>
<dbReference type="AlphaFoldDB" id="A0A3A1P1P5"/>
<dbReference type="PANTHER" id="PTHR33908">
    <property type="entry name" value="MANNOSYLTRANSFERASE YKCB-RELATED"/>
    <property type="match status" value="1"/>
</dbReference>
<evidence type="ECO:0000313" key="11">
    <source>
        <dbReference type="Proteomes" id="UP000265366"/>
    </source>
</evidence>
<evidence type="ECO:0000313" key="10">
    <source>
        <dbReference type="EMBL" id="RIV83199.1"/>
    </source>
</evidence>
<gene>
    <name evidence="10" type="ORF">D2V17_13455</name>
</gene>
<keyword evidence="7 8" id="KW-0472">Membrane</keyword>
<name>A0A3A1P1P5_9SPHN</name>
<dbReference type="InterPro" id="IPR038731">
    <property type="entry name" value="RgtA/B/C-like"/>
</dbReference>
<evidence type="ECO:0000256" key="6">
    <source>
        <dbReference type="ARBA" id="ARBA00022989"/>
    </source>
</evidence>
<evidence type="ECO:0000256" key="3">
    <source>
        <dbReference type="ARBA" id="ARBA00022676"/>
    </source>
</evidence>
<dbReference type="PANTHER" id="PTHR33908:SF11">
    <property type="entry name" value="MEMBRANE PROTEIN"/>
    <property type="match status" value="1"/>
</dbReference>
<organism evidence="10 11">
    <name type="scientific">Aurantiacibacter xanthus</name>
    <dbReference type="NCBI Taxonomy" id="1784712"/>
    <lineage>
        <taxon>Bacteria</taxon>
        <taxon>Pseudomonadati</taxon>
        <taxon>Pseudomonadota</taxon>
        <taxon>Alphaproteobacteria</taxon>
        <taxon>Sphingomonadales</taxon>
        <taxon>Erythrobacteraceae</taxon>
        <taxon>Aurantiacibacter</taxon>
    </lineage>
</organism>
<dbReference type="OrthoDB" id="9811222at2"/>
<keyword evidence="4" id="KW-0808">Transferase</keyword>
<dbReference type="Proteomes" id="UP000265366">
    <property type="component" value="Unassembled WGS sequence"/>
</dbReference>
<evidence type="ECO:0000256" key="2">
    <source>
        <dbReference type="ARBA" id="ARBA00022475"/>
    </source>
</evidence>
<feature type="transmembrane region" description="Helical" evidence="8">
    <location>
        <begin position="323"/>
        <end position="347"/>
    </location>
</feature>
<keyword evidence="6 8" id="KW-1133">Transmembrane helix</keyword>
<keyword evidence="3" id="KW-0328">Glycosyltransferase</keyword>
<feature type="transmembrane region" description="Helical" evidence="8">
    <location>
        <begin position="246"/>
        <end position="266"/>
    </location>
</feature>
<keyword evidence="5 8" id="KW-0812">Transmembrane</keyword>
<protein>
    <recommendedName>
        <fullName evidence="9">Glycosyltransferase RgtA/B/C/D-like domain-containing protein</fullName>
    </recommendedName>
</protein>
<evidence type="ECO:0000256" key="8">
    <source>
        <dbReference type="SAM" id="Phobius"/>
    </source>
</evidence>
<feature type="transmembrane region" description="Helical" evidence="8">
    <location>
        <begin position="72"/>
        <end position="92"/>
    </location>
</feature>
<comment type="subcellular location">
    <subcellularLocation>
        <location evidence="1">Cell membrane</location>
        <topology evidence="1">Multi-pass membrane protein</topology>
    </subcellularLocation>
</comment>
<feature type="transmembrane region" description="Helical" evidence="8">
    <location>
        <begin position="196"/>
        <end position="217"/>
    </location>
</feature>
<evidence type="ECO:0000256" key="4">
    <source>
        <dbReference type="ARBA" id="ARBA00022679"/>
    </source>
</evidence>
<evidence type="ECO:0000256" key="7">
    <source>
        <dbReference type="ARBA" id="ARBA00023136"/>
    </source>
</evidence>
<keyword evidence="2" id="KW-1003">Cell membrane</keyword>
<accession>A0A3A1P1P5</accession>
<feature type="transmembrane region" description="Helical" evidence="8">
    <location>
        <begin position="296"/>
        <end position="316"/>
    </location>
</feature>
<dbReference type="GO" id="GO:0005886">
    <property type="term" value="C:plasma membrane"/>
    <property type="evidence" value="ECO:0007669"/>
    <property type="project" value="UniProtKB-SubCell"/>
</dbReference>
<reference evidence="10 11" key="1">
    <citation type="submission" date="2018-08" db="EMBL/GenBank/DDBJ databases">
        <title>Erythrobacter zhengii sp.nov., a bacterium isolated from deep-sea sediment.</title>
        <authorList>
            <person name="Fang C."/>
            <person name="Wu Y.-H."/>
            <person name="Sun C."/>
            <person name="Wang H."/>
            <person name="Cheng H."/>
            <person name="Meng F.-X."/>
            <person name="Wang C.-S."/>
            <person name="Xu X.-W."/>
        </authorList>
    </citation>
    <scope>NUCLEOTIDE SEQUENCE [LARGE SCALE GENOMIC DNA]</scope>
    <source>
        <strain evidence="10 11">CCTCC AB 2015396</strain>
    </source>
</reference>
<feature type="transmembrane region" description="Helical" evidence="8">
    <location>
        <begin position="104"/>
        <end position="126"/>
    </location>
</feature>
<feature type="transmembrane region" description="Helical" evidence="8">
    <location>
        <begin position="154"/>
        <end position="184"/>
    </location>
</feature>
<dbReference type="EMBL" id="QXFM01000113">
    <property type="protein sequence ID" value="RIV83199.1"/>
    <property type="molecule type" value="Genomic_DNA"/>
</dbReference>
<evidence type="ECO:0000256" key="1">
    <source>
        <dbReference type="ARBA" id="ARBA00004651"/>
    </source>
</evidence>
<sequence>MQMALQEMRWRETGPLAAALIVMACHLALGGRYDLFRDELYFIVCGLHPAFGYADQPPVVPLMAASLYKLGLGAWGLRIPTAIAAGALVWLAMRFVRLLGGGGLAMGLAGLACAIAPMLMGLVSTLGTSAFEPLTWTAIAYLLVKAAREGDDRALILAGLVAGVALEIKYSMVFWMLGLTIGLVAMPERRLLRRRAFWIGALLAGLIALPSFLWQYAHGFPFLELGAAARNKNTEVALLPFVGNQIFVMNPALAPLWIAGLIAPLVVRQLRDLRFLVIAALVVFVIVRIGHGKDYYLAPLYPMLFVIGAAALAPLVRGVAGKTIAGVGVTAAAAFSTLVAPLALPILSPSVLEVYMQRIGIAPQQQERNFTGTTLPQVMADQLGWRDFTEQVEAAWNRIPAAERAVTAIKADNYGGAAALDIYGTGLPPVLSGHNQYFLWGLRGQEPVNVLSIEHNPEDMRPYCEQVIVLGKTWSRYAMPHENGKSIALCRGVKPSLGELWPQLKLYW</sequence>
<feature type="transmembrane region" description="Helical" evidence="8">
    <location>
        <begin position="273"/>
        <end position="290"/>
    </location>
</feature>
<keyword evidence="11" id="KW-1185">Reference proteome</keyword>
<dbReference type="Pfam" id="PF13231">
    <property type="entry name" value="PMT_2"/>
    <property type="match status" value="1"/>
</dbReference>
<evidence type="ECO:0000256" key="5">
    <source>
        <dbReference type="ARBA" id="ARBA00022692"/>
    </source>
</evidence>
<dbReference type="InterPro" id="IPR050297">
    <property type="entry name" value="LipidA_mod_glycosyltrf_83"/>
</dbReference>
<comment type="caution">
    <text evidence="10">The sequence shown here is derived from an EMBL/GenBank/DDBJ whole genome shotgun (WGS) entry which is preliminary data.</text>
</comment>
<proteinExistence type="predicted"/>
<feature type="domain" description="Glycosyltransferase RgtA/B/C/D-like" evidence="9">
    <location>
        <begin position="55"/>
        <end position="214"/>
    </location>
</feature>